<evidence type="ECO:0000313" key="2">
    <source>
        <dbReference type="Proteomes" id="UP001152531"/>
    </source>
</evidence>
<evidence type="ECO:0000313" key="1">
    <source>
        <dbReference type="EMBL" id="CAH6720155.1"/>
    </source>
</evidence>
<comment type="caution">
    <text evidence="1">The sequence shown here is derived from an EMBL/GenBank/DDBJ whole genome shotgun (WGS) entry which is preliminary data.</text>
</comment>
<organism evidence="1 2">
    <name type="scientific">[Candida] jaroonii</name>
    <dbReference type="NCBI Taxonomy" id="467808"/>
    <lineage>
        <taxon>Eukaryota</taxon>
        <taxon>Fungi</taxon>
        <taxon>Dikarya</taxon>
        <taxon>Ascomycota</taxon>
        <taxon>Saccharomycotina</taxon>
        <taxon>Pichiomycetes</taxon>
        <taxon>Debaryomycetaceae</taxon>
        <taxon>Yamadazyma</taxon>
    </lineage>
</organism>
<reference evidence="1" key="1">
    <citation type="submission" date="2022-06" db="EMBL/GenBank/DDBJ databases">
        <authorList>
            <person name="Legras J.-L."/>
            <person name="Devillers H."/>
            <person name="Grondin C."/>
        </authorList>
    </citation>
    <scope>NUCLEOTIDE SEQUENCE</scope>
    <source>
        <strain evidence="1">CLIB 1444</strain>
    </source>
</reference>
<name>A0ACA9Y5W5_9ASCO</name>
<keyword evidence="2" id="KW-1185">Reference proteome</keyword>
<dbReference type="Proteomes" id="UP001152531">
    <property type="component" value="Unassembled WGS sequence"/>
</dbReference>
<sequence length="514" mass="56855">MGKEEIVSTAVHEIHETGLEKRFNIWSTTAMQCTLICSPLAIGTFLSTTSGLGGSPFLVWGFLVAVSFQLFICFSLAELASAYPHSSAQIHWTYVLAPNKFKKVSSYVVGILSLGGWIFACFASTFVATSFVFSLVSLYHPEFVYETYQFYLVYAAIVVVGFFINSFSIKVLPLLTNSLVVVINTGTLFILIALLVKTNPKQSASFVFKNIINDTDWSNGVVFFLGLLPSIASVCLFDGACHMTDEIEQPERNIPLVMIMANCVSAVLAFFSALIYMFCVVNISSLTDPFAGQPIVQLMLDSFQSEALTTIGVVVLIITFWGSTMLYYTSTSRLVWSFAMSNGLPFGNFFGKINPSLKVPFNSIMLVSVVCLILGTLIFGNSSALNAVLGSAMICINLSYILPILFNLYNSKFSFSPFRRYSIENNTSIAPILNEQTNLPYFHLGKFGIILNICSVFWACFITVWLCFPSLKAVTSTDMNYACVVLSVTGLIGVIFWFTTARRLYNHDMDLKHV</sequence>
<dbReference type="EMBL" id="CALSDN010000003">
    <property type="protein sequence ID" value="CAH6720155.1"/>
    <property type="molecule type" value="Genomic_DNA"/>
</dbReference>
<proteinExistence type="predicted"/>
<gene>
    <name evidence="1" type="ORF">CLIB1444_03S05644</name>
</gene>
<accession>A0ACA9Y5W5</accession>
<protein>
    <submittedName>
        <fullName evidence="1">Choline transport protein</fullName>
    </submittedName>
</protein>